<evidence type="ECO:0000313" key="10">
    <source>
        <dbReference type="EMBL" id="CAG8572931.1"/>
    </source>
</evidence>
<dbReference type="FunFam" id="3.30.70.141:FF:000002">
    <property type="entry name" value="Nucleoside diphosphate kinase"/>
    <property type="match status" value="1"/>
</dbReference>
<dbReference type="NCBIfam" id="NF001908">
    <property type="entry name" value="PRK00668.1"/>
    <property type="match status" value="1"/>
</dbReference>
<feature type="active site" description="Pros-phosphohistidine intermediate" evidence="7">
    <location>
        <position position="216"/>
    </location>
</feature>
<dbReference type="OrthoDB" id="2162449at2759"/>
<sequence>MYSRRLFYYVSRINRGSRVPGRFDNSSVGKTFFSTTNRNAYPATSNAAFLSSSNYKKSASKFFVAACSVTAAVGTLAYCNANPLHAEETAKFAGKKGTSSERTFIMIKPDGVTRGLVGDIISRFEKRGYKLVAIKSLVPSRQLAEQHYADLSTRPFFKGLVNYITSGKAPVVAMVWEGKDVIRQGRIMIGATNPLDAAPGTIRNTYSISIGRNIIHGSDSFDTAEQEIGLWFGKPGELASWEPANWNWIMAEN</sequence>
<proteinExistence type="inferred from homology"/>
<feature type="domain" description="Nucleoside diphosphate kinase-like" evidence="9">
    <location>
        <begin position="100"/>
        <end position="240"/>
    </location>
</feature>
<dbReference type="GO" id="GO:0006228">
    <property type="term" value="P:UTP biosynthetic process"/>
    <property type="evidence" value="ECO:0007669"/>
    <property type="project" value="InterPro"/>
</dbReference>
<dbReference type="InterPro" id="IPR034907">
    <property type="entry name" value="NDK-like_dom"/>
</dbReference>
<evidence type="ECO:0000256" key="2">
    <source>
        <dbReference type="ARBA" id="ARBA00008142"/>
    </source>
</evidence>
<keyword evidence="6" id="KW-0418">Kinase</keyword>
<feature type="binding site" evidence="7">
    <location>
        <position position="108"/>
    </location>
    <ligand>
        <name>ATP</name>
        <dbReference type="ChEBI" id="CHEBI:30616"/>
    </ligand>
</feature>
<dbReference type="CDD" id="cd04413">
    <property type="entry name" value="NDPk_I"/>
    <property type="match status" value="1"/>
</dbReference>
<protein>
    <recommendedName>
        <fullName evidence="4">Nucleoside diphosphate kinase</fullName>
        <ecNumber evidence="3">2.7.4.6</ecNumber>
    </recommendedName>
</protein>
<name>A0A9N9BQS0_9GLOM</name>
<feature type="binding site" evidence="7">
    <location>
        <position position="203"/>
    </location>
    <ligand>
        <name>ATP</name>
        <dbReference type="ChEBI" id="CHEBI:30616"/>
    </ligand>
</feature>
<dbReference type="PANTHER" id="PTHR11349">
    <property type="entry name" value="NUCLEOSIDE DIPHOSPHATE KINASE"/>
    <property type="match status" value="1"/>
</dbReference>
<dbReference type="Pfam" id="PF00334">
    <property type="entry name" value="NDK"/>
    <property type="match status" value="1"/>
</dbReference>
<dbReference type="GO" id="GO:0006183">
    <property type="term" value="P:GTP biosynthetic process"/>
    <property type="evidence" value="ECO:0007669"/>
    <property type="project" value="InterPro"/>
</dbReference>
<evidence type="ECO:0000256" key="4">
    <source>
        <dbReference type="ARBA" id="ARBA00017632"/>
    </source>
</evidence>
<keyword evidence="5" id="KW-0808">Transferase</keyword>
<keyword evidence="11" id="KW-1185">Reference proteome</keyword>
<dbReference type="SUPFAM" id="SSF54919">
    <property type="entry name" value="Nucleoside diphosphate kinase, NDK"/>
    <property type="match status" value="1"/>
</dbReference>
<dbReference type="EMBL" id="CAJVPS010002625">
    <property type="protein sequence ID" value="CAG8572931.1"/>
    <property type="molecule type" value="Genomic_DNA"/>
</dbReference>
<evidence type="ECO:0000256" key="5">
    <source>
        <dbReference type="ARBA" id="ARBA00022679"/>
    </source>
</evidence>
<dbReference type="AlphaFoldDB" id="A0A9N9BQS0"/>
<dbReference type="SMART" id="SM00562">
    <property type="entry name" value="NDK"/>
    <property type="match status" value="1"/>
</dbReference>
<evidence type="ECO:0000259" key="9">
    <source>
        <dbReference type="SMART" id="SM00562"/>
    </source>
</evidence>
<feature type="binding site" evidence="7">
    <location>
        <position position="192"/>
    </location>
    <ligand>
        <name>ATP</name>
        <dbReference type="ChEBI" id="CHEBI:30616"/>
    </ligand>
</feature>
<feature type="binding site" evidence="7">
    <location>
        <position position="213"/>
    </location>
    <ligand>
        <name>ATP</name>
        <dbReference type="ChEBI" id="CHEBI:30616"/>
    </ligand>
</feature>
<comment type="similarity">
    <text evidence="2 7 8">Belongs to the NDK family.</text>
</comment>
<dbReference type="GO" id="GO:0004550">
    <property type="term" value="F:nucleoside diphosphate kinase activity"/>
    <property type="evidence" value="ECO:0007669"/>
    <property type="project" value="UniProtKB-EC"/>
</dbReference>
<evidence type="ECO:0000256" key="6">
    <source>
        <dbReference type="ARBA" id="ARBA00022777"/>
    </source>
</evidence>
<dbReference type="Proteomes" id="UP000789508">
    <property type="component" value="Unassembled WGS sequence"/>
</dbReference>
<dbReference type="InterPro" id="IPR001564">
    <property type="entry name" value="Nucleoside_diP_kinase"/>
</dbReference>
<gene>
    <name evidence="10" type="ORF">ALEPTO_LOCUS6899</name>
</gene>
<accession>A0A9N9BQS0</accession>
<evidence type="ECO:0000256" key="7">
    <source>
        <dbReference type="PROSITE-ProRule" id="PRU00706"/>
    </source>
</evidence>
<dbReference type="InterPro" id="IPR036850">
    <property type="entry name" value="NDK-like_dom_sf"/>
</dbReference>
<comment type="caution">
    <text evidence="10">The sequence shown here is derived from an EMBL/GenBank/DDBJ whole genome shotgun (WGS) entry which is preliminary data.</text>
</comment>
<feature type="binding site" evidence="7">
    <location>
        <position position="156"/>
    </location>
    <ligand>
        <name>ATP</name>
        <dbReference type="ChEBI" id="CHEBI:30616"/>
    </ligand>
</feature>
<dbReference type="Gene3D" id="3.30.70.141">
    <property type="entry name" value="Nucleoside diphosphate kinase-like domain"/>
    <property type="match status" value="1"/>
</dbReference>
<dbReference type="EC" id="2.7.4.6" evidence="3"/>
<reference evidence="10" key="1">
    <citation type="submission" date="2021-06" db="EMBL/GenBank/DDBJ databases">
        <authorList>
            <person name="Kallberg Y."/>
            <person name="Tangrot J."/>
            <person name="Rosling A."/>
        </authorList>
    </citation>
    <scope>NUCLEOTIDE SEQUENCE</scope>
    <source>
        <strain evidence="10">FL130A</strain>
    </source>
</reference>
<evidence type="ECO:0000256" key="3">
    <source>
        <dbReference type="ARBA" id="ARBA00012966"/>
    </source>
</evidence>
<evidence type="ECO:0000256" key="1">
    <source>
        <dbReference type="ARBA" id="ARBA00001946"/>
    </source>
</evidence>
<evidence type="ECO:0000256" key="8">
    <source>
        <dbReference type="RuleBase" id="RU004011"/>
    </source>
</evidence>
<comment type="cofactor">
    <cofactor evidence="1">
        <name>Mg(2+)</name>
        <dbReference type="ChEBI" id="CHEBI:18420"/>
    </cofactor>
</comment>
<dbReference type="PROSITE" id="PS51374">
    <property type="entry name" value="NDPK_LIKE"/>
    <property type="match status" value="1"/>
</dbReference>
<dbReference type="PRINTS" id="PR01243">
    <property type="entry name" value="NUCDPKINASE"/>
</dbReference>
<organism evidence="10 11">
    <name type="scientific">Ambispora leptoticha</name>
    <dbReference type="NCBI Taxonomy" id="144679"/>
    <lineage>
        <taxon>Eukaryota</taxon>
        <taxon>Fungi</taxon>
        <taxon>Fungi incertae sedis</taxon>
        <taxon>Mucoromycota</taxon>
        <taxon>Glomeromycotina</taxon>
        <taxon>Glomeromycetes</taxon>
        <taxon>Archaeosporales</taxon>
        <taxon>Ambisporaceae</taxon>
        <taxon>Ambispora</taxon>
    </lineage>
</organism>
<dbReference type="HAMAP" id="MF_00451">
    <property type="entry name" value="NDP_kinase"/>
    <property type="match status" value="1"/>
</dbReference>
<evidence type="ECO:0000313" key="11">
    <source>
        <dbReference type="Proteomes" id="UP000789508"/>
    </source>
</evidence>
<feature type="binding site" evidence="7">
    <location>
        <position position="186"/>
    </location>
    <ligand>
        <name>ATP</name>
        <dbReference type="ChEBI" id="CHEBI:30616"/>
    </ligand>
</feature>
<dbReference type="GO" id="GO:0006241">
    <property type="term" value="P:CTP biosynthetic process"/>
    <property type="evidence" value="ECO:0007669"/>
    <property type="project" value="InterPro"/>
</dbReference>